<gene>
    <name evidence="6" type="ORF">DMC30DRAFT_423694</name>
</gene>
<dbReference type="PANTHER" id="PTHR23294">
    <property type="entry name" value="ET TRANSLATION PRODUCT-RELATED"/>
    <property type="match status" value="1"/>
</dbReference>
<keyword evidence="3 5" id="KW-1133">Transmembrane helix</keyword>
<comment type="caution">
    <text evidence="6">The sequence shown here is derived from an EMBL/GenBank/DDBJ whole genome shotgun (WGS) entry which is preliminary data.</text>
</comment>
<dbReference type="Gene3D" id="1.20.1250.20">
    <property type="entry name" value="MFS general substrate transporter like domains"/>
    <property type="match status" value="1"/>
</dbReference>
<sequence>MSHSLERTPSSLDDEKLPVEPTSLEPTFVGKRSWYRSPLCQVNIGHAGLWNSMNSLGAGGGQEPWLANAANSIVFGLMVLTCLLGSSITSVTGYRWALCLGALGYAPYAGGLVLNLNTGATWLVYLGSITCGLSAGLFWSVEGAIALGYPDPSQRGIFLALWLAWRNAGQILGGSINLGLNAKGNKIGSISQVTYYVFIALQCVAPLVALFLVNPSRVQRKDRTPVRMERHVGFVTEMKEMWSLMCRREVLWLLPISLYAQWTSPYINSYLSLYFTVRARALGSLIIAILGVISNFLLGAFLDNTRFSKKARARGAYLIIMFTLGGVWIWATVIQLRFIENRPRLDWTDGARFSEAFGVYVLFYITYFTLQNALYWLIAQTARAPHELIRLSSFLRGAESAGSACGYALTASKNLPLTVPLGIDFGLWAVATTTAWMTVKEIGVPLGKNEEQGTVEKE</sequence>
<dbReference type="AlphaFoldDB" id="A0A5C5FUA3"/>
<evidence type="ECO:0000256" key="1">
    <source>
        <dbReference type="ARBA" id="ARBA00004141"/>
    </source>
</evidence>
<dbReference type="InterPro" id="IPR011701">
    <property type="entry name" value="MFS"/>
</dbReference>
<comment type="subcellular location">
    <subcellularLocation>
        <location evidence="1">Membrane</location>
        <topology evidence="1">Multi-pass membrane protein</topology>
    </subcellularLocation>
</comment>
<evidence type="ECO:0000256" key="3">
    <source>
        <dbReference type="ARBA" id="ARBA00022989"/>
    </source>
</evidence>
<protein>
    <submittedName>
        <fullName evidence="6">DUF895 domain membrane protein</fullName>
    </submittedName>
</protein>
<feature type="transmembrane region" description="Helical" evidence="5">
    <location>
        <begin position="193"/>
        <end position="213"/>
    </location>
</feature>
<dbReference type="InterPro" id="IPR051617">
    <property type="entry name" value="UNC-93-like_regulator"/>
</dbReference>
<accession>A0A5C5FUA3</accession>
<proteinExistence type="predicted"/>
<feature type="transmembrane region" description="Helical" evidence="5">
    <location>
        <begin position="279"/>
        <end position="303"/>
    </location>
</feature>
<evidence type="ECO:0000256" key="2">
    <source>
        <dbReference type="ARBA" id="ARBA00022692"/>
    </source>
</evidence>
<evidence type="ECO:0000313" key="6">
    <source>
        <dbReference type="EMBL" id="TNY19311.1"/>
    </source>
</evidence>
<feature type="transmembrane region" description="Helical" evidence="5">
    <location>
        <begin position="315"/>
        <end position="336"/>
    </location>
</feature>
<dbReference type="EMBL" id="SOZI01000100">
    <property type="protein sequence ID" value="TNY19311.1"/>
    <property type="molecule type" value="Genomic_DNA"/>
</dbReference>
<reference evidence="6 7" key="1">
    <citation type="submission" date="2019-03" db="EMBL/GenBank/DDBJ databases">
        <title>Rhodosporidium diobovatum UCD-FST 08-225 genome sequencing, assembly, and annotation.</title>
        <authorList>
            <person name="Fakankun I.U."/>
            <person name="Fristensky B."/>
            <person name="Levin D.B."/>
        </authorList>
    </citation>
    <scope>NUCLEOTIDE SEQUENCE [LARGE SCALE GENOMIC DNA]</scope>
    <source>
        <strain evidence="6 7">UCD-FST 08-225</strain>
    </source>
</reference>
<dbReference type="SUPFAM" id="SSF103473">
    <property type="entry name" value="MFS general substrate transporter"/>
    <property type="match status" value="1"/>
</dbReference>
<feature type="transmembrane region" description="Helical" evidence="5">
    <location>
        <begin position="65"/>
        <end position="84"/>
    </location>
</feature>
<evidence type="ECO:0000313" key="7">
    <source>
        <dbReference type="Proteomes" id="UP000311382"/>
    </source>
</evidence>
<name>A0A5C5FUA3_9BASI</name>
<dbReference type="GO" id="GO:0016020">
    <property type="term" value="C:membrane"/>
    <property type="evidence" value="ECO:0007669"/>
    <property type="project" value="UniProtKB-SubCell"/>
</dbReference>
<feature type="transmembrane region" description="Helical" evidence="5">
    <location>
        <begin position="250"/>
        <end position="267"/>
    </location>
</feature>
<evidence type="ECO:0000256" key="5">
    <source>
        <dbReference type="SAM" id="Phobius"/>
    </source>
</evidence>
<organism evidence="6 7">
    <name type="scientific">Rhodotorula diobovata</name>
    <dbReference type="NCBI Taxonomy" id="5288"/>
    <lineage>
        <taxon>Eukaryota</taxon>
        <taxon>Fungi</taxon>
        <taxon>Dikarya</taxon>
        <taxon>Basidiomycota</taxon>
        <taxon>Pucciniomycotina</taxon>
        <taxon>Microbotryomycetes</taxon>
        <taxon>Sporidiobolales</taxon>
        <taxon>Sporidiobolaceae</taxon>
        <taxon>Rhodotorula</taxon>
    </lineage>
</organism>
<dbReference type="Pfam" id="PF07690">
    <property type="entry name" value="MFS_1"/>
    <property type="match status" value="1"/>
</dbReference>
<feature type="transmembrane region" description="Helical" evidence="5">
    <location>
        <begin position="96"/>
        <end position="116"/>
    </location>
</feature>
<dbReference type="PANTHER" id="PTHR23294:SF19">
    <property type="entry name" value="DUF895 DOMAIN MEMBRANE PROTEIN-RELATED"/>
    <property type="match status" value="1"/>
</dbReference>
<keyword evidence="4 5" id="KW-0472">Membrane</keyword>
<keyword evidence="7" id="KW-1185">Reference proteome</keyword>
<dbReference type="Proteomes" id="UP000311382">
    <property type="component" value="Unassembled WGS sequence"/>
</dbReference>
<feature type="transmembrane region" description="Helical" evidence="5">
    <location>
        <begin position="122"/>
        <end position="149"/>
    </location>
</feature>
<dbReference type="InterPro" id="IPR036259">
    <property type="entry name" value="MFS_trans_sf"/>
</dbReference>
<feature type="transmembrane region" description="Helical" evidence="5">
    <location>
        <begin position="356"/>
        <end position="378"/>
    </location>
</feature>
<dbReference type="OrthoDB" id="196103at2759"/>
<keyword evidence="2 5" id="KW-0812">Transmembrane</keyword>
<evidence type="ECO:0000256" key="4">
    <source>
        <dbReference type="ARBA" id="ARBA00023136"/>
    </source>
</evidence>
<dbReference type="GO" id="GO:0022857">
    <property type="term" value="F:transmembrane transporter activity"/>
    <property type="evidence" value="ECO:0007669"/>
    <property type="project" value="InterPro"/>
</dbReference>